<dbReference type="SUPFAM" id="SSF63829">
    <property type="entry name" value="Calcium-dependent phosphotriesterase"/>
    <property type="match status" value="1"/>
</dbReference>
<proteinExistence type="predicted"/>
<feature type="region of interest" description="Disordered" evidence="1">
    <location>
        <begin position="1"/>
        <end position="23"/>
    </location>
</feature>
<dbReference type="InterPro" id="IPR014262">
    <property type="entry name" value="HAF_rpt"/>
</dbReference>
<dbReference type="Proteomes" id="UP001073227">
    <property type="component" value="Unassembled WGS sequence"/>
</dbReference>
<feature type="region of interest" description="Disordered" evidence="1">
    <location>
        <begin position="332"/>
        <end position="444"/>
    </location>
</feature>
<sequence>MKGTGVSDDGSVVIGNTDPLDGGSSSHAMVWTEATGFTTLGGVSRGILFKLDTLGISGDGTVFTGTANNSILGSGTTGNRAYRWTSAGGFQDLGSLGSNNSSGLGISADGNVIVGSSYDDGGRLRAMRWTSAAGMLSLGQLDGDEVTANAYATSGDGAVAVGISSGFTSPTIPRAFSWTEATGMVALQTLGGGSSNALDVSYDGRVIGGSSQMGVRQVAVRWVDGVVSTLGQTERGSIAYGVSGNGQVLVGDIADPGFPSGFRWDETSGLVSVEQWLRTSGVTILDGSTYTARATNCDGSVVVGSTFPAGFGPFVRSDLYIARGNGTGPSTCSYATDTSGSDGAGDGDNTGSGTGDGDNTGGGTGNGDNAGGGTGNGDNAGGGTGNGDNAGGGTGNGDNAGGGTGNGDNAGGGTGNGDNAGGGTGNGDNAGGGTGNGDNAGGGTGNGDNAGGGAGVGLITLTDLNATLGNAAATNATTVNGLGLLLNGAGSRPLDRRAPEQRNIAWVGGDLGRDDHGTRDGSVALGEVGVGRNIGAIQLNGAIGVSGNSQSSAFGGTTDVLTTYAKLETIGQLYATDAGSIWGVLTGTALIGGADITRNYRANGGLISTSRGKTDVSGFGIRGRLQLEGFVPFFSPYVEGSHARACMAGYTETGGAFPASFNRLCDTSTEARIGMDARIPVTETFNLIGTLEAVHRFESAGSNATGQVVGLGAFNLTTAAYEQDWARAGLGVEAKFGDATFSVVGNVTSSGETANAWVGASVRTAF</sequence>
<organism evidence="3 4">
    <name type="scientific">Hoeflea algicola</name>
    <dbReference type="NCBI Taxonomy" id="2983763"/>
    <lineage>
        <taxon>Bacteria</taxon>
        <taxon>Pseudomonadati</taxon>
        <taxon>Pseudomonadota</taxon>
        <taxon>Alphaproteobacteria</taxon>
        <taxon>Hyphomicrobiales</taxon>
        <taxon>Rhizobiaceae</taxon>
        <taxon>Hoeflea</taxon>
    </lineage>
</organism>
<reference evidence="3" key="1">
    <citation type="submission" date="2022-10" db="EMBL/GenBank/DDBJ databases">
        <title>Hoeflea sp. G2-23, isolated from marine algae.</title>
        <authorList>
            <person name="Kristyanto S."/>
            <person name="Kim J.M."/>
            <person name="Jeon C.O."/>
        </authorList>
    </citation>
    <scope>NUCLEOTIDE SEQUENCE</scope>
    <source>
        <strain evidence="3">G2-23</strain>
    </source>
</reference>
<protein>
    <recommendedName>
        <fullName evidence="2">Autotransporter domain-containing protein</fullName>
    </recommendedName>
</protein>
<dbReference type="SMART" id="SM00869">
    <property type="entry name" value="Autotransporter"/>
    <property type="match status" value="1"/>
</dbReference>
<dbReference type="NCBIfam" id="TIGR02913">
    <property type="entry name" value="HAF_rpt"/>
    <property type="match status" value="1"/>
</dbReference>
<accession>A0ABT3Z8J7</accession>
<keyword evidence="4" id="KW-1185">Reference proteome</keyword>
<gene>
    <name evidence="3" type="ORF">OEG84_07955</name>
</gene>
<dbReference type="EMBL" id="JAOVZR010000001">
    <property type="protein sequence ID" value="MCY0147649.1"/>
    <property type="molecule type" value="Genomic_DNA"/>
</dbReference>
<evidence type="ECO:0000256" key="1">
    <source>
        <dbReference type="SAM" id="MobiDB-lite"/>
    </source>
</evidence>
<feature type="compositionally biased region" description="Gly residues" evidence="1">
    <location>
        <begin position="342"/>
        <end position="444"/>
    </location>
</feature>
<feature type="domain" description="Autotransporter" evidence="2">
    <location>
        <begin position="498"/>
        <end position="766"/>
    </location>
</feature>
<dbReference type="SUPFAM" id="SSF103515">
    <property type="entry name" value="Autotransporter"/>
    <property type="match status" value="1"/>
</dbReference>
<dbReference type="PROSITE" id="PS51208">
    <property type="entry name" value="AUTOTRANSPORTER"/>
    <property type="match status" value="1"/>
</dbReference>
<name>A0ABT3Z8J7_9HYPH</name>
<evidence type="ECO:0000313" key="4">
    <source>
        <dbReference type="Proteomes" id="UP001073227"/>
    </source>
</evidence>
<dbReference type="InterPro" id="IPR036709">
    <property type="entry name" value="Autotransporte_beta_dom_sf"/>
</dbReference>
<evidence type="ECO:0000259" key="2">
    <source>
        <dbReference type="PROSITE" id="PS51208"/>
    </source>
</evidence>
<comment type="caution">
    <text evidence="3">The sequence shown here is derived from an EMBL/GenBank/DDBJ whole genome shotgun (WGS) entry which is preliminary data.</text>
</comment>
<dbReference type="RefSeq" id="WP_267653246.1">
    <property type="nucleotide sequence ID" value="NZ_JAOVZR010000001.1"/>
</dbReference>
<evidence type="ECO:0000313" key="3">
    <source>
        <dbReference type="EMBL" id="MCY0147649.1"/>
    </source>
</evidence>
<dbReference type="Gene3D" id="2.40.128.130">
    <property type="entry name" value="Autotransporter beta-domain"/>
    <property type="match status" value="1"/>
</dbReference>
<dbReference type="InterPro" id="IPR005546">
    <property type="entry name" value="Autotransporte_beta"/>
</dbReference>